<evidence type="ECO:0000256" key="2">
    <source>
        <dbReference type="SAM" id="Coils"/>
    </source>
</evidence>
<dbReference type="InterPro" id="IPR025934">
    <property type="entry name" value="NudC_N_dom"/>
</dbReference>
<dbReference type="Proteomes" id="UP000242188">
    <property type="component" value="Unassembled WGS sequence"/>
</dbReference>
<feature type="region of interest" description="Disordered" evidence="3">
    <location>
        <begin position="104"/>
        <end position="187"/>
    </location>
</feature>
<dbReference type="STRING" id="6573.A0A210QVG8"/>
<dbReference type="Gene3D" id="2.60.40.790">
    <property type="match status" value="1"/>
</dbReference>
<dbReference type="PANTHER" id="PTHR12356">
    <property type="entry name" value="NUCLEAR MOVEMENT PROTEIN NUDC"/>
    <property type="match status" value="1"/>
</dbReference>
<dbReference type="PROSITE" id="PS51203">
    <property type="entry name" value="CS"/>
    <property type="match status" value="1"/>
</dbReference>
<dbReference type="GO" id="GO:0006457">
    <property type="term" value="P:protein folding"/>
    <property type="evidence" value="ECO:0007669"/>
    <property type="project" value="TreeGrafter"/>
</dbReference>
<name>A0A210QVG8_MIZYE</name>
<dbReference type="AlphaFoldDB" id="A0A210QVG8"/>
<feature type="coiled-coil region" evidence="2">
    <location>
        <begin position="58"/>
        <end position="88"/>
    </location>
</feature>
<dbReference type="GO" id="GO:0051082">
    <property type="term" value="F:unfolded protein binding"/>
    <property type="evidence" value="ECO:0007669"/>
    <property type="project" value="TreeGrafter"/>
</dbReference>
<feature type="compositionally biased region" description="Polar residues" evidence="3">
    <location>
        <begin position="125"/>
        <end position="137"/>
    </location>
</feature>
<evidence type="ECO:0000256" key="1">
    <source>
        <dbReference type="ARBA" id="ARBA00022553"/>
    </source>
</evidence>
<protein>
    <submittedName>
        <fullName evidence="5">NudC domain-containing protein 3</fullName>
    </submittedName>
</protein>
<feature type="region of interest" description="Disordered" evidence="3">
    <location>
        <begin position="336"/>
        <end position="367"/>
    </location>
</feature>
<comment type="caution">
    <text evidence="5">The sequence shown here is derived from an EMBL/GenBank/DDBJ whole genome shotgun (WGS) entry which is preliminary data.</text>
</comment>
<dbReference type="EMBL" id="NEDP02001668">
    <property type="protein sequence ID" value="OWF52731.1"/>
    <property type="molecule type" value="Genomic_DNA"/>
</dbReference>
<gene>
    <name evidence="5" type="ORF">KP79_PYT06314</name>
</gene>
<dbReference type="GO" id="GO:0005737">
    <property type="term" value="C:cytoplasm"/>
    <property type="evidence" value="ECO:0007669"/>
    <property type="project" value="TreeGrafter"/>
</dbReference>
<dbReference type="Pfam" id="PF14050">
    <property type="entry name" value="Nudc_N"/>
    <property type="match status" value="1"/>
</dbReference>
<dbReference type="CDD" id="cd06467">
    <property type="entry name" value="p23_NUDC_like"/>
    <property type="match status" value="1"/>
</dbReference>
<accession>A0A210QVG8</accession>
<feature type="compositionally biased region" description="Basic and acidic residues" evidence="3">
    <location>
        <begin position="145"/>
        <end position="172"/>
    </location>
</feature>
<organism evidence="5 6">
    <name type="scientific">Mizuhopecten yessoensis</name>
    <name type="common">Japanese scallop</name>
    <name type="synonym">Patinopecten yessoensis</name>
    <dbReference type="NCBI Taxonomy" id="6573"/>
    <lineage>
        <taxon>Eukaryota</taxon>
        <taxon>Metazoa</taxon>
        <taxon>Spiralia</taxon>
        <taxon>Lophotrochozoa</taxon>
        <taxon>Mollusca</taxon>
        <taxon>Bivalvia</taxon>
        <taxon>Autobranchia</taxon>
        <taxon>Pteriomorphia</taxon>
        <taxon>Pectinida</taxon>
        <taxon>Pectinoidea</taxon>
        <taxon>Pectinidae</taxon>
        <taxon>Mizuhopecten</taxon>
    </lineage>
</organism>
<evidence type="ECO:0000313" key="6">
    <source>
        <dbReference type="Proteomes" id="UP000242188"/>
    </source>
</evidence>
<dbReference type="InterPro" id="IPR007052">
    <property type="entry name" value="CS_dom"/>
</dbReference>
<evidence type="ECO:0000256" key="3">
    <source>
        <dbReference type="SAM" id="MobiDB-lite"/>
    </source>
</evidence>
<evidence type="ECO:0000259" key="4">
    <source>
        <dbReference type="PROSITE" id="PS51203"/>
    </source>
</evidence>
<proteinExistence type="predicted"/>
<feature type="domain" description="CS" evidence="4">
    <location>
        <begin position="184"/>
        <end position="277"/>
    </location>
</feature>
<keyword evidence="6" id="KW-1185">Reference proteome</keyword>
<reference evidence="5 6" key="1">
    <citation type="journal article" date="2017" name="Nat. Ecol. Evol.">
        <title>Scallop genome provides insights into evolution of bilaterian karyotype and development.</title>
        <authorList>
            <person name="Wang S."/>
            <person name="Zhang J."/>
            <person name="Jiao W."/>
            <person name="Li J."/>
            <person name="Xun X."/>
            <person name="Sun Y."/>
            <person name="Guo X."/>
            <person name="Huan P."/>
            <person name="Dong B."/>
            <person name="Zhang L."/>
            <person name="Hu X."/>
            <person name="Sun X."/>
            <person name="Wang J."/>
            <person name="Zhao C."/>
            <person name="Wang Y."/>
            <person name="Wang D."/>
            <person name="Huang X."/>
            <person name="Wang R."/>
            <person name="Lv J."/>
            <person name="Li Y."/>
            <person name="Zhang Z."/>
            <person name="Liu B."/>
            <person name="Lu W."/>
            <person name="Hui Y."/>
            <person name="Liang J."/>
            <person name="Zhou Z."/>
            <person name="Hou R."/>
            <person name="Li X."/>
            <person name="Liu Y."/>
            <person name="Li H."/>
            <person name="Ning X."/>
            <person name="Lin Y."/>
            <person name="Zhao L."/>
            <person name="Xing Q."/>
            <person name="Dou J."/>
            <person name="Li Y."/>
            <person name="Mao J."/>
            <person name="Guo H."/>
            <person name="Dou H."/>
            <person name="Li T."/>
            <person name="Mu C."/>
            <person name="Jiang W."/>
            <person name="Fu Q."/>
            <person name="Fu X."/>
            <person name="Miao Y."/>
            <person name="Liu J."/>
            <person name="Yu Q."/>
            <person name="Li R."/>
            <person name="Liao H."/>
            <person name="Li X."/>
            <person name="Kong Y."/>
            <person name="Jiang Z."/>
            <person name="Chourrout D."/>
            <person name="Li R."/>
            <person name="Bao Z."/>
        </authorList>
    </citation>
    <scope>NUCLEOTIDE SEQUENCE [LARGE SCALE GENOMIC DNA]</scope>
    <source>
        <strain evidence="5 6">PY_sf001</strain>
    </source>
</reference>
<dbReference type="PANTHER" id="PTHR12356:SF19">
    <property type="entry name" value="NUDC DOMAIN-CONTAINING PROTEIN 3"/>
    <property type="match status" value="1"/>
</dbReference>
<dbReference type="SUPFAM" id="SSF49764">
    <property type="entry name" value="HSP20-like chaperones"/>
    <property type="match status" value="1"/>
</dbReference>
<dbReference type="OrthoDB" id="515366at2759"/>
<evidence type="ECO:0000313" key="5">
    <source>
        <dbReference type="EMBL" id="OWF52731.1"/>
    </source>
</evidence>
<keyword evidence="2" id="KW-0175">Coiled coil</keyword>
<dbReference type="Pfam" id="PF04969">
    <property type="entry name" value="CS"/>
    <property type="match status" value="1"/>
</dbReference>
<dbReference type="InterPro" id="IPR037898">
    <property type="entry name" value="NudC_fam"/>
</dbReference>
<dbReference type="InterPro" id="IPR008978">
    <property type="entry name" value="HSP20-like_chaperone"/>
</dbReference>
<keyword evidence="1" id="KW-0597">Phosphoprotein</keyword>
<sequence>MAGMREQYDTALLGILQHEGQIAGFLDAMFGFLYRRTDFYRIMKQKTDRLGFPPGVAVKLLLNAYKQYEDLARKDEAEKENLKQMKEALEPTDTVPPAAVRTVEVPTSNQPIGEVSGRSPGSVDSGESTSASGSHETPQPMVTEDASRVENKPSDKNSEKKDQDPELTKQQEKFQANPASHNGAMRDNYSWSQTINDVDAQIKVPKYVTKGKDVKVVIEKKRLKVSYKLDTGQWLDIMNDVLSWDVMKEESMWSLVPGDHIHVNLEKKEERWWEALLVSETKINVRKIDASRPMSDLDDEAQAKIGEMMYNDRQKKLGLPTSDEKKVHNLLQDAWDADGSPFKGQPFDPSKVNMTPGGVVSINEDKP</sequence>